<dbReference type="Pfam" id="PF07859">
    <property type="entry name" value="Abhydrolase_3"/>
    <property type="match status" value="1"/>
</dbReference>
<dbReference type="PANTHER" id="PTHR48081">
    <property type="entry name" value="AB HYDROLASE SUPERFAMILY PROTEIN C4A8.06C"/>
    <property type="match status" value="1"/>
</dbReference>
<dbReference type="InterPro" id="IPR013094">
    <property type="entry name" value="AB_hydrolase_3"/>
</dbReference>
<comment type="similarity">
    <text evidence="1">Belongs to the 'GDXG' lipolytic enzyme family.</text>
</comment>
<sequence>MKVDAQVLHLLKTIGDRMIELEHPPLDQLTPKQSREYYEVARGYFKDMSVGGVAVDDSSFQGRSGNEVPVKIYTPEGEGPFPVLVYFHGGGWVFGDVDSSDNVCRYFSRHAQTVVVSVDYRLAPEHKYPAAFHDALDAVTWVANEAHQWNIDLKRLAVGGESSGGNLAAASAIYFRDDEEIEISHQFLITPVLDYNFDTESYKANYTYNLTNEKMKWFFQHYLKEEEDGRDVFVSPLRTQNMAELPPTLMVTAEYDPLREEAFAYTERLQASGVSVNHLHFEDLVHSFINMAGVVDCSAEALDKMTRTLKDMLYE</sequence>
<evidence type="ECO:0000313" key="4">
    <source>
        <dbReference type="EMBL" id="SDN99417.1"/>
    </source>
</evidence>
<dbReference type="GO" id="GO:0016787">
    <property type="term" value="F:hydrolase activity"/>
    <property type="evidence" value="ECO:0007669"/>
    <property type="project" value="UniProtKB-KW"/>
</dbReference>
<dbReference type="AlphaFoldDB" id="A0A1H0FXM2"/>
<dbReference type="InterPro" id="IPR029058">
    <property type="entry name" value="AB_hydrolase_fold"/>
</dbReference>
<gene>
    <name evidence="4" type="ORF">SAMN05421677_102154</name>
</gene>
<dbReference type="Proteomes" id="UP000198860">
    <property type="component" value="Unassembled WGS sequence"/>
</dbReference>
<evidence type="ECO:0000256" key="2">
    <source>
        <dbReference type="ARBA" id="ARBA00022801"/>
    </source>
</evidence>
<reference evidence="5" key="1">
    <citation type="submission" date="2016-10" db="EMBL/GenBank/DDBJ databases">
        <authorList>
            <person name="Varghese N."/>
            <person name="Submissions S."/>
        </authorList>
    </citation>
    <scope>NUCLEOTIDE SEQUENCE [LARGE SCALE GENOMIC DNA]</scope>
    <source>
        <strain evidence="5">CGMCC 1.3703</strain>
    </source>
</reference>
<dbReference type="SUPFAM" id="SSF53474">
    <property type="entry name" value="alpha/beta-Hydrolases"/>
    <property type="match status" value="1"/>
</dbReference>
<dbReference type="PANTHER" id="PTHR48081:SF8">
    <property type="entry name" value="ALPHA_BETA HYDROLASE FOLD-3 DOMAIN-CONTAINING PROTEIN-RELATED"/>
    <property type="match status" value="1"/>
</dbReference>
<dbReference type="EMBL" id="FNIZ01000002">
    <property type="protein sequence ID" value="SDN99417.1"/>
    <property type="molecule type" value="Genomic_DNA"/>
</dbReference>
<dbReference type="RefSeq" id="WP_089650933.1">
    <property type="nucleotide sequence ID" value="NZ_FNIZ01000002.1"/>
</dbReference>
<name>A0A1H0FXM2_HALAD</name>
<dbReference type="Gene3D" id="3.40.50.1820">
    <property type="entry name" value="alpha/beta hydrolase"/>
    <property type="match status" value="1"/>
</dbReference>
<organism evidence="4 5">
    <name type="scientific">Halobacillus aidingensis</name>
    <dbReference type="NCBI Taxonomy" id="240303"/>
    <lineage>
        <taxon>Bacteria</taxon>
        <taxon>Bacillati</taxon>
        <taxon>Bacillota</taxon>
        <taxon>Bacilli</taxon>
        <taxon>Bacillales</taxon>
        <taxon>Bacillaceae</taxon>
        <taxon>Halobacillus</taxon>
    </lineage>
</organism>
<protein>
    <submittedName>
        <fullName evidence="4">Acetyl esterase</fullName>
    </submittedName>
</protein>
<dbReference type="STRING" id="240303.SAMN05421677_102154"/>
<keyword evidence="5" id="KW-1185">Reference proteome</keyword>
<dbReference type="FunFam" id="3.40.50.1820:FF:000089">
    <property type="entry name" value="Alpha/beta hydrolase"/>
    <property type="match status" value="1"/>
</dbReference>
<evidence type="ECO:0000313" key="5">
    <source>
        <dbReference type="Proteomes" id="UP000198860"/>
    </source>
</evidence>
<evidence type="ECO:0000256" key="1">
    <source>
        <dbReference type="ARBA" id="ARBA00010515"/>
    </source>
</evidence>
<accession>A0A1H0FXM2</accession>
<evidence type="ECO:0000259" key="3">
    <source>
        <dbReference type="Pfam" id="PF07859"/>
    </source>
</evidence>
<dbReference type="InterPro" id="IPR050300">
    <property type="entry name" value="GDXG_lipolytic_enzyme"/>
</dbReference>
<proteinExistence type="inferred from homology"/>
<feature type="domain" description="Alpha/beta hydrolase fold-3" evidence="3">
    <location>
        <begin position="84"/>
        <end position="289"/>
    </location>
</feature>
<dbReference type="OrthoDB" id="9815425at2"/>
<keyword evidence="2" id="KW-0378">Hydrolase</keyword>